<gene>
    <name evidence="3" type="ORF">H6H04_10645</name>
</gene>
<organism evidence="3 4">
    <name type="scientific">Winogradskyella echinorum</name>
    <dbReference type="NCBI Taxonomy" id="538189"/>
    <lineage>
        <taxon>Bacteria</taxon>
        <taxon>Pseudomonadati</taxon>
        <taxon>Bacteroidota</taxon>
        <taxon>Flavobacteriia</taxon>
        <taxon>Flavobacteriales</taxon>
        <taxon>Flavobacteriaceae</taxon>
        <taxon>Winogradskyella</taxon>
    </lineage>
</organism>
<keyword evidence="4" id="KW-1185">Reference proteome</keyword>
<dbReference type="NCBIfam" id="TIGR04183">
    <property type="entry name" value="Por_Secre_tail"/>
    <property type="match status" value="1"/>
</dbReference>
<evidence type="ECO:0000256" key="1">
    <source>
        <dbReference type="ARBA" id="ARBA00022729"/>
    </source>
</evidence>
<sequence>MKVYINKLLTLLILIFSISSYGQSCINDFEGTNPLLNYVIEGVITNDPAITPHYINCGIDPIGNQGSINITSNTPEPYLSGLGINNISSTFNNSGNALKLNPNPNYVATGNNPPIPQSFRTSVTTTSFQMAQGNILSFRFLQIGHRPNGSGHLNPYFQYRLLNSNNPSIVYDERCFEIADSMCGYSEVNDPNYPNNIVVYTPQWRYTEVDLSQIPSGTTSLLLEFSATDCNLSGFGSKHFSTVYIDEICGVPLGNLNIDNINIECPANSFDVCGNFNLPIGTSLTSMSLDILNSSNNIIGTLSNPVINGSNYCFTVNPADFGNSPTGNYSFQVTLNNETECDILSPIIEQGGIVTFNDCIAPCDTITDTTVVGNILSWASSATTFELEFEADGACCPNGGEEYNPPVNLTYQMSNSNQINLTDVFQDIQNVNSGVKCFRYRIKTDCSDWSDWCCLRPKTGGGFENPYNECFPSNPCDDFETSISITDDVLNGTIVYDEVLNITANNSIESGANATYLASNSITLNPGFYAKDGSEFLARIVECVDIDIVPPPTSGKSISFDDKLRVYPNPAQDKLYIYIKEQKLKSFTIYDLYGKVINESYELNDNNLEIDVNKLSRGIYLLQIKLEDNSIITKRIILK</sequence>
<dbReference type="Pfam" id="PF18962">
    <property type="entry name" value="Por_Secre_tail"/>
    <property type="match status" value="1"/>
</dbReference>
<dbReference type="Proteomes" id="UP000607435">
    <property type="component" value="Unassembled WGS sequence"/>
</dbReference>
<keyword evidence="1" id="KW-0732">Signal</keyword>
<comment type="caution">
    <text evidence="3">The sequence shown here is derived from an EMBL/GenBank/DDBJ whole genome shotgun (WGS) entry which is preliminary data.</text>
</comment>
<dbReference type="InterPro" id="IPR026444">
    <property type="entry name" value="Secre_tail"/>
</dbReference>
<evidence type="ECO:0000313" key="4">
    <source>
        <dbReference type="Proteomes" id="UP000607435"/>
    </source>
</evidence>
<dbReference type="InterPro" id="IPR055015">
    <property type="entry name" value="GCX_COOH"/>
</dbReference>
<dbReference type="EMBL" id="JACOME010000002">
    <property type="protein sequence ID" value="MBC3846838.1"/>
    <property type="molecule type" value="Genomic_DNA"/>
</dbReference>
<feature type="domain" description="Secretion system C-terminal sorting" evidence="2">
    <location>
        <begin position="566"/>
        <end position="637"/>
    </location>
</feature>
<evidence type="ECO:0000313" key="3">
    <source>
        <dbReference type="EMBL" id="MBC3846838.1"/>
    </source>
</evidence>
<proteinExistence type="predicted"/>
<protein>
    <submittedName>
        <fullName evidence="3">T9SS type A sorting domain-containing protein</fullName>
    </submittedName>
</protein>
<name>A0ABR6Y268_9FLAO</name>
<reference evidence="3 4" key="1">
    <citation type="submission" date="2020-08" db="EMBL/GenBank/DDBJ databases">
        <title>Winogradskyella ouciana sp. nov., isolated from the hadal seawater of the Mariana Trench.</title>
        <authorList>
            <person name="He X."/>
        </authorList>
    </citation>
    <scope>NUCLEOTIDE SEQUENCE [LARGE SCALE GENOMIC DNA]</scope>
    <source>
        <strain evidence="3 4">KCTC 22026</strain>
    </source>
</reference>
<dbReference type="RefSeq" id="WP_186845940.1">
    <property type="nucleotide sequence ID" value="NZ_JACOME010000002.1"/>
</dbReference>
<dbReference type="NCBIfam" id="NF045639">
    <property type="entry name" value="GCX_COOH"/>
    <property type="match status" value="1"/>
</dbReference>
<accession>A0ABR6Y268</accession>
<evidence type="ECO:0000259" key="2">
    <source>
        <dbReference type="Pfam" id="PF18962"/>
    </source>
</evidence>